<organism evidence="3 4">
    <name type="scientific">Actinacidiphila yanglinensis</name>
    <dbReference type="NCBI Taxonomy" id="310779"/>
    <lineage>
        <taxon>Bacteria</taxon>
        <taxon>Bacillati</taxon>
        <taxon>Actinomycetota</taxon>
        <taxon>Actinomycetes</taxon>
        <taxon>Kitasatosporales</taxon>
        <taxon>Streptomycetaceae</taxon>
        <taxon>Actinacidiphila</taxon>
    </lineage>
</organism>
<dbReference type="Gene3D" id="3.40.50.880">
    <property type="match status" value="1"/>
</dbReference>
<dbReference type="EMBL" id="FNVU01000024">
    <property type="protein sequence ID" value="SEG91599.1"/>
    <property type="molecule type" value="Genomic_DNA"/>
</dbReference>
<evidence type="ECO:0000259" key="2">
    <source>
        <dbReference type="Pfam" id="PF06283"/>
    </source>
</evidence>
<name>A0A1H6E2S0_9ACTN</name>
<protein>
    <recommendedName>
        <fullName evidence="2">ThuA-like domain-containing protein</fullName>
    </recommendedName>
</protein>
<dbReference type="Proteomes" id="UP000236754">
    <property type="component" value="Unassembled WGS sequence"/>
</dbReference>
<dbReference type="PANTHER" id="PTHR40469:SF2">
    <property type="entry name" value="GALACTOSE-BINDING DOMAIN-LIKE SUPERFAMILY PROTEIN"/>
    <property type="match status" value="1"/>
</dbReference>
<dbReference type="Pfam" id="PF06283">
    <property type="entry name" value="ThuA"/>
    <property type="match status" value="1"/>
</dbReference>
<feature type="region of interest" description="Disordered" evidence="1">
    <location>
        <begin position="1"/>
        <end position="25"/>
    </location>
</feature>
<dbReference type="PANTHER" id="PTHR40469">
    <property type="entry name" value="SECRETED GLYCOSYL HYDROLASE"/>
    <property type="match status" value="1"/>
</dbReference>
<dbReference type="InterPro" id="IPR029010">
    <property type="entry name" value="ThuA-like"/>
</dbReference>
<accession>A0A1H6E2S0</accession>
<dbReference type="SUPFAM" id="SSF52317">
    <property type="entry name" value="Class I glutamine amidotransferase-like"/>
    <property type="match status" value="1"/>
</dbReference>
<evidence type="ECO:0000256" key="1">
    <source>
        <dbReference type="SAM" id="MobiDB-lite"/>
    </source>
</evidence>
<evidence type="ECO:0000313" key="3">
    <source>
        <dbReference type="EMBL" id="SEG91599.1"/>
    </source>
</evidence>
<dbReference type="AlphaFoldDB" id="A0A1H6E2S0"/>
<proteinExistence type="predicted"/>
<sequence length="250" mass="26977">MQISRPRHASAPCTGRAAGRVAGRPTARAAGPTALAVISGDDVYEDLFTAASALQSALTEEGFATRSGLGTAPLDAAADADVIVLYTALGRFTAGQREALARAVHGGCGLVALHSTTVLASPPEQLDEGDRLLAELIGSRYLSHGPLPHESRFEVRLDPDHELTAGIEPFEVTHEHYRLATSPDVRVLAWRETDTGTEPLVHTRRHGAGRVCYLQLGHDMRIWGEPGMRRLVRRAARWACRPDRPDQSGE</sequence>
<feature type="domain" description="ThuA-like" evidence="2">
    <location>
        <begin position="49"/>
        <end position="239"/>
    </location>
</feature>
<gene>
    <name evidence="3" type="ORF">SAMN05216223_12425</name>
</gene>
<keyword evidence="4" id="KW-1185">Reference proteome</keyword>
<reference evidence="3 4" key="1">
    <citation type="submission" date="2016-10" db="EMBL/GenBank/DDBJ databases">
        <authorList>
            <person name="de Groot N.N."/>
        </authorList>
    </citation>
    <scope>NUCLEOTIDE SEQUENCE [LARGE SCALE GENOMIC DNA]</scope>
    <source>
        <strain evidence="3 4">CGMCC 4.2023</strain>
    </source>
</reference>
<evidence type="ECO:0000313" key="4">
    <source>
        <dbReference type="Proteomes" id="UP000236754"/>
    </source>
</evidence>
<dbReference type="InterPro" id="IPR029062">
    <property type="entry name" value="Class_I_gatase-like"/>
</dbReference>